<dbReference type="PANTHER" id="PTHR46007:SF8">
    <property type="entry name" value="C2H2-TYPE DOMAIN-CONTAINING PROTEIN"/>
    <property type="match status" value="1"/>
</dbReference>
<accession>A0A3N4IYZ9</accession>
<feature type="region of interest" description="Disordered" evidence="1">
    <location>
        <begin position="91"/>
        <end position="113"/>
    </location>
</feature>
<sequence>MGVARHFSDFELSDDEFKDANSDVELDAFDYGANGLVESENFLGSASEDDEPSRPRFGLGMLPRAADAHSSDPFSFISQLDVRAYVAGGAGNRSGLGREKQEIERKETEEGRKKDLEQNKHILYQGNLVEDWAPHKVEDVLKFHKAGEAVEEAKELIELEVELNKVEISSPPRKHVTPIKGSAFVLPPRPDDPMSFRRSRMPDYYIQPRQHQQPQPQVQQQQQQQQHHSQIHQQQAYQSQPNQRQYSTIQPQQQQQHPSPKQNDTPGKPEEEDLTRIHQNGRPLWERKFEKTISHRRKEDLRSCPEGATWSIGAVEPMGLVDGEASGYLGLDQSLSSKKLFAAEGGHDDEEGNEKKERERDKRTPYVMQQFTREATLAAAQYRVATTKPKTGKGGQATPIGGSNQTQERQDDNEGWVAGEGGPKRNPDIVEWDTEFGFQHTNLVPKQLLPPPRPYSTYCKPPQKPDSPYYARPGKFAPPAALSAGKMVQKDGYTQFYAREDEYPFEEEGGVFTQRKTMVDYRDYGKKKEPGANHVFVPVVDYSHPSYSYMFGLGGGMPGGNNGGIIRERGSSRGGYRGGFGGGRSSRRDF</sequence>
<evidence type="ECO:0000313" key="3">
    <source>
        <dbReference type="Proteomes" id="UP000275078"/>
    </source>
</evidence>
<feature type="compositionally biased region" description="Low complexity" evidence="1">
    <location>
        <begin position="207"/>
        <end position="262"/>
    </location>
</feature>
<evidence type="ECO:0000256" key="1">
    <source>
        <dbReference type="SAM" id="MobiDB-lite"/>
    </source>
</evidence>
<dbReference type="GO" id="GO:0003713">
    <property type="term" value="F:transcription coactivator activity"/>
    <property type="evidence" value="ECO:0007669"/>
    <property type="project" value="TreeGrafter"/>
</dbReference>
<dbReference type="GO" id="GO:0016592">
    <property type="term" value="C:mediator complex"/>
    <property type="evidence" value="ECO:0007669"/>
    <property type="project" value="TreeGrafter"/>
</dbReference>
<dbReference type="GO" id="GO:0045944">
    <property type="term" value="P:positive regulation of transcription by RNA polymerase II"/>
    <property type="evidence" value="ECO:0007669"/>
    <property type="project" value="TreeGrafter"/>
</dbReference>
<evidence type="ECO:0000313" key="2">
    <source>
        <dbReference type="EMBL" id="RPA86874.1"/>
    </source>
</evidence>
<feature type="region of interest" description="Disordered" evidence="1">
    <location>
        <begin position="343"/>
        <end position="362"/>
    </location>
</feature>
<dbReference type="AlphaFoldDB" id="A0A3N4IYZ9"/>
<feature type="region of interest" description="Disordered" evidence="1">
    <location>
        <begin position="171"/>
        <end position="289"/>
    </location>
</feature>
<feature type="region of interest" description="Disordered" evidence="1">
    <location>
        <begin position="386"/>
        <end position="425"/>
    </location>
</feature>
<name>A0A3N4IYZ9_ASCIM</name>
<dbReference type="EMBL" id="ML119648">
    <property type="protein sequence ID" value="RPA86874.1"/>
    <property type="molecule type" value="Genomic_DNA"/>
</dbReference>
<reference evidence="2 3" key="1">
    <citation type="journal article" date="2018" name="Nat. Ecol. Evol.">
        <title>Pezizomycetes genomes reveal the molecular basis of ectomycorrhizal truffle lifestyle.</title>
        <authorList>
            <person name="Murat C."/>
            <person name="Payen T."/>
            <person name="Noel B."/>
            <person name="Kuo A."/>
            <person name="Morin E."/>
            <person name="Chen J."/>
            <person name="Kohler A."/>
            <person name="Krizsan K."/>
            <person name="Balestrini R."/>
            <person name="Da Silva C."/>
            <person name="Montanini B."/>
            <person name="Hainaut M."/>
            <person name="Levati E."/>
            <person name="Barry K.W."/>
            <person name="Belfiori B."/>
            <person name="Cichocki N."/>
            <person name="Clum A."/>
            <person name="Dockter R.B."/>
            <person name="Fauchery L."/>
            <person name="Guy J."/>
            <person name="Iotti M."/>
            <person name="Le Tacon F."/>
            <person name="Lindquist E.A."/>
            <person name="Lipzen A."/>
            <person name="Malagnac F."/>
            <person name="Mello A."/>
            <person name="Molinier V."/>
            <person name="Miyauchi S."/>
            <person name="Poulain J."/>
            <person name="Riccioni C."/>
            <person name="Rubini A."/>
            <person name="Sitrit Y."/>
            <person name="Splivallo R."/>
            <person name="Traeger S."/>
            <person name="Wang M."/>
            <person name="Zifcakova L."/>
            <person name="Wipf D."/>
            <person name="Zambonelli A."/>
            <person name="Paolocci F."/>
            <person name="Nowrousian M."/>
            <person name="Ottonello S."/>
            <person name="Baldrian P."/>
            <person name="Spatafora J.W."/>
            <person name="Henrissat B."/>
            <person name="Nagy L.G."/>
            <person name="Aury J.M."/>
            <person name="Wincker P."/>
            <person name="Grigoriev I.V."/>
            <person name="Bonfante P."/>
            <person name="Martin F.M."/>
        </authorList>
    </citation>
    <scope>NUCLEOTIDE SEQUENCE [LARGE SCALE GENOMIC DNA]</scope>
    <source>
        <strain evidence="2 3">RN42</strain>
    </source>
</reference>
<feature type="region of interest" description="Disordered" evidence="1">
    <location>
        <begin position="42"/>
        <end position="61"/>
    </location>
</feature>
<dbReference type="InterPro" id="IPR051647">
    <property type="entry name" value="Mediator_comp_sub12"/>
</dbReference>
<keyword evidence="3" id="KW-1185">Reference proteome</keyword>
<proteinExistence type="predicted"/>
<dbReference type="Proteomes" id="UP000275078">
    <property type="component" value="Unassembled WGS sequence"/>
</dbReference>
<feature type="compositionally biased region" description="Basic and acidic residues" evidence="1">
    <location>
        <begin position="96"/>
        <end position="113"/>
    </location>
</feature>
<protein>
    <submittedName>
        <fullName evidence="2">Uncharacterized protein</fullName>
    </submittedName>
</protein>
<dbReference type="PANTHER" id="PTHR46007">
    <property type="entry name" value="MEDIATOR OF RNA POLYMERASE II TRANSCRIPTION SUBUNIT 12"/>
    <property type="match status" value="1"/>
</dbReference>
<feature type="compositionally biased region" description="Basic and acidic residues" evidence="1">
    <location>
        <begin position="353"/>
        <end position="362"/>
    </location>
</feature>
<organism evidence="2 3">
    <name type="scientific">Ascobolus immersus RN42</name>
    <dbReference type="NCBI Taxonomy" id="1160509"/>
    <lineage>
        <taxon>Eukaryota</taxon>
        <taxon>Fungi</taxon>
        <taxon>Dikarya</taxon>
        <taxon>Ascomycota</taxon>
        <taxon>Pezizomycotina</taxon>
        <taxon>Pezizomycetes</taxon>
        <taxon>Pezizales</taxon>
        <taxon>Ascobolaceae</taxon>
        <taxon>Ascobolus</taxon>
    </lineage>
</organism>
<feature type="region of interest" description="Disordered" evidence="1">
    <location>
        <begin position="562"/>
        <end position="590"/>
    </location>
</feature>
<gene>
    <name evidence="2" type="ORF">BJ508DRAFT_301678</name>
</gene>
<feature type="compositionally biased region" description="Gly residues" evidence="1">
    <location>
        <begin position="572"/>
        <end position="584"/>
    </location>
</feature>